<dbReference type="InterPro" id="IPR007416">
    <property type="entry name" value="YggL_50S_bp"/>
</dbReference>
<dbReference type="AlphaFoldDB" id="A0A1M7PIQ7"/>
<evidence type="ECO:0000313" key="1">
    <source>
        <dbReference type="EMBL" id="SHN16957.1"/>
    </source>
</evidence>
<gene>
    <name evidence="1" type="ORF">SAMN05216593_11110</name>
</gene>
<dbReference type="PANTHER" id="PTHR38778:SF1">
    <property type="entry name" value="CYTOPLASMIC PROTEIN"/>
    <property type="match status" value="1"/>
</dbReference>
<dbReference type="Proteomes" id="UP000183983">
    <property type="component" value="Unassembled WGS sequence"/>
</dbReference>
<dbReference type="STRING" id="1190415.SAMN05216593_11110"/>
<sequence length="114" mass="12867">MATNRSRRLRKKLCVDEFQELGFELNLGFKEDLADEAIDAFLDAFLTEAMDANGLDYVGGDDYGLVCLAERGSVTEEHRRIVEAWLKGRDEVESVEVSPLLDAWYPEKPINQAA</sequence>
<reference evidence="1 2" key="1">
    <citation type="submission" date="2016-11" db="EMBL/GenBank/DDBJ databases">
        <authorList>
            <person name="Jaros S."/>
            <person name="Januszkiewicz K."/>
            <person name="Wedrychowicz H."/>
        </authorList>
    </citation>
    <scope>NUCLEOTIDE SEQUENCE [LARGE SCALE GENOMIC DNA]</scope>
    <source>
        <strain evidence="1 2">LMG 26898</strain>
    </source>
</reference>
<dbReference type="Pfam" id="PF04320">
    <property type="entry name" value="YggL_50S_bp"/>
    <property type="match status" value="1"/>
</dbReference>
<dbReference type="GO" id="GO:0005829">
    <property type="term" value="C:cytosol"/>
    <property type="evidence" value="ECO:0007669"/>
    <property type="project" value="TreeGrafter"/>
</dbReference>
<accession>A0A1M7PIQ7</accession>
<protein>
    <recommendedName>
        <fullName evidence="3">DUF469 domain-containing protein</fullName>
    </recommendedName>
</protein>
<evidence type="ECO:0008006" key="3">
    <source>
        <dbReference type="Google" id="ProtNLM"/>
    </source>
</evidence>
<proteinExistence type="predicted"/>
<dbReference type="NCBIfam" id="NF008685">
    <property type="entry name" value="PRK11702.1"/>
    <property type="match status" value="1"/>
</dbReference>
<dbReference type="OrthoDB" id="9114861at2"/>
<dbReference type="PANTHER" id="PTHR38778">
    <property type="entry name" value="CYTOPLASMIC PROTEIN-RELATED"/>
    <property type="match status" value="1"/>
</dbReference>
<organism evidence="1 2">
    <name type="scientific">Pseudomonas asturiensis</name>
    <dbReference type="NCBI Taxonomy" id="1190415"/>
    <lineage>
        <taxon>Bacteria</taxon>
        <taxon>Pseudomonadati</taxon>
        <taxon>Pseudomonadota</taxon>
        <taxon>Gammaproteobacteria</taxon>
        <taxon>Pseudomonadales</taxon>
        <taxon>Pseudomonadaceae</taxon>
        <taxon>Pseudomonas</taxon>
    </lineage>
</organism>
<name>A0A1M7PIQ7_9PSED</name>
<dbReference type="EMBL" id="FRDA01000011">
    <property type="protein sequence ID" value="SHN16957.1"/>
    <property type="molecule type" value="Genomic_DNA"/>
</dbReference>
<evidence type="ECO:0000313" key="2">
    <source>
        <dbReference type="Proteomes" id="UP000183983"/>
    </source>
</evidence>
<dbReference type="RefSeq" id="WP_073169303.1">
    <property type="nucleotide sequence ID" value="NZ_FRDA01000011.1"/>
</dbReference>